<sequence length="375" mass="39577">MEQGRTTTADARAAATPDATTDGATTDGATPPTGARRLRVLHSLQPPDGTTRYVDQMLGGAGGDVDARVFSWRTALRGGYDVLHVHWPELLVRHPRPVRRLGRRVALRLLLTLARARRVPVVRTLHNTVPHESVSRAEARALAAVDAATTLFVLLTPATPAPGGAPSVRIPLGHYRDVFAPLPQATATSGHLVTIGLLRPYKGVEELLDAFAALPDPDLRLTVAGKPTPDLAPTIEAAAARDPRIGTDLRFVPDATFVEHVTSAELVVLPYRQMTNSGVLLAALSLDRPCLVPASPANAAVAAEVGDGWVLQYDGDVDAAVLADGLHRARTTPRADRPDLSARDWDTVGAAHVQAYRTALALVRGGRAAGDGGGA</sequence>
<keyword evidence="3" id="KW-1185">Reference proteome</keyword>
<dbReference type="RefSeq" id="WP_208197915.1">
    <property type="nucleotide sequence ID" value="NZ_CP076023.1"/>
</dbReference>
<keyword evidence="2" id="KW-0328">Glycosyltransferase</keyword>
<dbReference type="Proteomes" id="UP000679335">
    <property type="component" value="Chromosome"/>
</dbReference>
<dbReference type="EC" id="2.4.-.-" evidence="2"/>
<accession>A0ABX8GNG7</accession>
<evidence type="ECO:0000256" key="1">
    <source>
        <dbReference type="SAM" id="MobiDB-lite"/>
    </source>
</evidence>
<dbReference type="GO" id="GO:0016757">
    <property type="term" value="F:glycosyltransferase activity"/>
    <property type="evidence" value="ECO:0007669"/>
    <property type="project" value="UniProtKB-KW"/>
</dbReference>
<protein>
    <submittedName>
        <fullName evidence="2">Glycosyltransferase</fullName>
        <ecNumber evidence="2">2.4.-.-</ecNumber>
    </submittedName>
</protein>
<dbReference type="Pfam" id="PF13692">
    <property type="entry name" value="Glyco_trans_1_4"/>
    <property type="match status" value="1"/>
</dbReference>
<feature type="region of interest" description="Disordered" evidence="1">
    <location>
        <begin position="1"/>
        <end position="36"/>
    </location>
</feature>
<keyword evidence="2" id="KW-0808">Transferase</keyword>
<evidence type="ECO:0000313" key="2">
    <source>
        <dbReference type="EMBL" id="QWC16759.1"/>
    </source>
</evidence>
<name>A0ABX8GNG7_9CELL</name>
<feature type="compositionally biased region" description="Low complexity" evidence="1">
    <location>
        <begin position="1"/>
        <end position="35"/>
    </location>
</feature>
<gene>
    <name evidence="2" type="ORF">KKR89_03690</name>
</gene>
<evidence type="ECO:0000313" key="3">
    <source>
        <dbReference type="Proteomes" id="UP000679335"/>
    </source>
</evidence>
<dbReference type="EMBL" id="CP076023">
    <property type="protein sequence ID" value="QWC16759.1"/>
    <property type="molecule type" value="Genomic_DNA"/>
</dbReference>
<dbReference type="Gene3D" id="3.40.50.2000">
    <property type="entry name" value="Glycogen Phosphorylase B"/>
    <property type="match status" value="1"/>
</dbReference>
<organism evidence="2 3">
    <name type="scientific">Cellulomonas dongxiuzhuiae</name>
    <dbReference type="NCBI Taxonomy" id="2819979"/>
    <lineage>
        <taxon>Bacteria</taxon>
        <taxon>Bacillati</taxon>
        <taxon>Actinomycetota</taxon>
        <taxon>Actinomycetes</taxon>
        <taxon>Micrococcales</taxon>
        <taxon>Cellulomonadaceae</taxon>
        <taxon>Cellulomonas</taxon>
    </lineage>
</organism>
<reference evidence="2 3" key="1">
    <citation type="submission" date="2021-05" db="EMBL/GenBank/DDBJ databases">
        <title>Novel species in genus Cellulomonas.</title>
        <authorList>
            <person name="Zhang G."/>
        </authorList>
    </citation>
    <scope>NUCLEOTIDE SEQUENCE [LARGE SCALE GENOMIC DNA]</scope>
    <source>
        <strain evidence="3">zg-ZUI157</strain>
    </source>
</reference>
<dbReference type="SUPFAM" id="SSF53756">
    <property type="entry name" value="UDP-Glycosyltransferase/glycogen phosphorylase"/>
    <property type="match status" value="1"/>
</dbReference>
<proteinExistence type="predicted"/>